<evidence type="ECO:0000256" key="4">
    <source>
        <dbReference type="SAM" id="Phobius"/>
    </source>
</evidence>
<dbReference type="InterPro" id="IPR016152">
    <property type="entry name" value="PTrfase/Anion_transptr"/>
</dbReference>
<dbReference type="PANTHER" id="PTHR11328:SF36">
    <property type="entry name" value="MELIBIOSE PERMEASE"/>
    <property type="match status" value="1"/>
</dbReference>
<dbReference type="Gene3D" id="1.20.1250.20">
    <property type="entry name" value="MFS general substrate transporter like domains"/>
    <property type="match status" value="1"/>
</dbReference>
<accession>A0A9D9GT73</accession>
<feature type="transmembrane region" description="Helical" evidence="4">
    <location>
        <begin position="299"/>
        <end position="321"/>
    </location>
</feature>
<feature type="transmembrane region" description="Helical" evidence="4">
    <location>
        <begin position="380"/>
        <end position="399"/>
    </location>
</feature>
<sequence>MRECLGYQPGLKEKLAYLIGGIGKDLIYWLITAYFMLFLSLGGKCSPGFILTLFIAGRIFDALNDPIMGLIADFTRTRFGKFKPWLALGTVLSMFCTIALFYDPGLNGSAYQCYAAFVYIMWTLAYTMMDIPYWSLLPGFGVRPQLREQMASAARFGTLLGAQIIVWAGSFLLQRARELYIMPDFFSLALYAALLFAVMEFILLLFVKDRTPQLPRGHFSLKKCVRLISKNNELLIIIVLTLLQQTAVGLFNAVLFTFIAANHGAVEYALTPALIAGGIAQALAVAALPGFIRLCGRKVMFVISAGFMAAGYLLLCMMDLSGGPGPWLLGAACVLCAAGTAVSSVLTTIMLADSIDYGEFKLGLRAEGLLFSAQTMTAKLGLALAYLFSGLTAAFTGLLPLQLRAHSAPQISMHLSLIAAAVIALSMMILYLRSYRLHGVFFKTMLDTLERLRIGDLKQEPEVFGQEQTAIPDPSLVLVRYALDQSCIIKYEEQQNFNEVIRDLTQKIALMHCVDDPRVLEQAVLQRHQESSCAIAEGIAIAHARGEFMHRSAMGLAVMPKPLPELTCPDGTQCDLIFIIASPDDGRSHLTLLGRLSLMLNVPGFAAKLRQAGSSQEIYDRLLQCSLKIACSKH</sequence>
<feature type="domain" description="PTS EIIA type-2" evidence="5">
    <location>
        <begin position="481"/>
        <end position="625"/>
    </location>
</feature>
<dbReference type="GO" id="GO:0015293">
    <property type="term" value="F:symporter activity"/>
    <property type="evidence" value="ECO:0007669"/>
    <property type="project" value="UniProtKB-KW"/>
</dbReference>
<dbReference type="GO" id="GO:0006814">
    <property type="term" value="P:sodium ion transport"/>
    <property type="evidence" value="ECO:0007669"/>
    <property type="project" value="InterPro"/>
</dbReference>
<evidence type="ECO:0000256" key="3">
    <source>
        <dbReference type="ARBA" id="ARBA00022847"/>
    </source>
</evidence>
<dbReference type="InterPro" id="IPR001927">
    <property type="entry name" value="Na/Gal_symport"/>
</dbReference>
<dbReference type="GO" id="GO:0008643">
    <property type="term" value="P:carbohydrate transport"/>
    <property type="evidence" value="ECO:0007669"/>
    <property type="project" value="InterPro"/>
</dbReference>
<dbReference type="GO" id="GO:0005886">
    <property type="term" value="C:plasma membrane"/>
    <property type="evidence" value="ECO:0007669"/>
    <property type="project" value="TreeGrafter"/>
</dbReference>
<evidence type="ECO:0000313" key="6">
    <source>
        <dbReference type="EMBL" id="MBO8415806.1"/>
    </source>
</evidence>
<keyword evidence="2" id="KW-0813">Transport</keyword>
<evidence type="ECO:0000313" key="7">
    <source>
        <dbReference type="Proteomes" id="UP000823631"/>
    </source>
</evidence>
<feature type="transmembrane region" description="Helical" evidence="4">
    <location>
        <begin position="185"/>
        <end position="207"/>
    </location>
</feature>
<keyword evidence="4" id="KW-0472">Membrane</keyword>
<evidence type="ECO:0000256" key="2">
    <source>
        <dbReference type="ARBA" id="ARBA00022448"/>
    </source>
</evidence>
<keyword evidence="3" id="KW-0769">Symport</keyword>
<dbReference type="Gene3D" id="3.40.930.10">
    <property type="entry name" value="Mannitol-specific EII, Chain A"/>
    <property type="match status" value="1"/>
</dbReference>
<dbReference type="Pfam" id="PF00359">
    <property type="entry name" value="PTS_EIIA_2"/>
    <property type="match status" value="1"/>
</dbReference>
<dbReference type="AlphaFoldDB" id="A0A9D9GT73"/>
<dbReference type="CDD" id="cd00211">
    <property type="entry name" value="PTS_IIA_fru"/>
    <property type="match status" value="1"/>
</dbReference>
<feature type="transmembrane region" description="Helical" evidence="4">
    <location>
        <begin position="327"/>
        <end position="352"/>
    </location>
</feature>
<evidence type="ECO:0000259" key="5">
    <source>
        <dbReference type="PROSITE" id="PS51094"/>
    </source>
</evidence>
<feature type="transmembrane region" description="Helical" evidence="4">
    <location>
        <begin position="411"/>
        <end position="432"/>
    </location>
</feature>
<evidence type="ECO:0000256" key="1">
    <source>
        <dbReference type="ARBA" id="ARBA00009617"/>
    </source>
</evidence>
<feature type="transmembrane region" description="Helical" evidence="4">
    <location>
        <begin position="49"/>
        <end position="72"/>
    </location>
</feature>
<gene>
    <name evidence="6" type="ORF">IAB19_05455</name>
</gene>
<dbReference type="SUPFAM" id="SSF103473">
    <property type="entry name" value="MFS general substrate transporter"/>
    <property type="match status" value="1"/>
</dbReference>
<comment type="similarity">
    <text evidence="1">Belongs to the sodium:galactoside symporter (TC 2.A.2) family.</text>
</comment>
<reference evidence="6" key="1">
    <citation type="submission" date="2020-10" db="EMBL/GenBank/DDBJ databases">
        <authorList>
            <person name="Gilroy R."/>
        </authorList>
    </citation>
    <scope>NUCLEOTIDE SEQUENCE</scope>
    <source>
        <strain evidence="6">17213</strain>
    </source>
</reference>
<keyword evidence="4" id="KW-1133">Transmembrane helix</keyword>
<organism evidence="6 7">
    <name type="scientific">Candidatus Avisuccinivibrio stercorigallinarum</name>
    <dbReference type="NCBI Taxonomy" id="2840704"/>
    <lineage>
        <taxon>Bacteria</taxon>
        <taxon>Pseudomonadati</taxon>
        <taxon>Pseudomonadota</taxon>
        <taxon>Gammaproteobacteria</taxon>
        <taxon>Aeromonadales</taxon>
        <taxon>Succinivibrionaceae</taxon>
        <taxon>Succinivibrionaceae incertae sedis</taxon>
        <taxon>Candidatus Avisuccinivibrio</taxon>
    </lineage>
</organism>
<feature type="transmembrane region" description="Helical" evidence="4">
    <location>
        <begin position="234"/>
        <end position="261"/>
    </location>
</feature>
<dbReference type="EMBL" id="JADINH010000113">
    <property type="protein sequence ID" value="MBO8415806.1"/>
    <property type="molecule type" value="Genomic_DNA"/>
</dbReference>
<proteinExistence type="inferred from homology"/>
<feature type="transmembrane region" description="Helical" evidence="4">
    <location>
        <begin position="156"/>
        <end position="173"/>
    </location>
</feature>
<reference evidence="6" key="2">
    <citation type="journal article" date="2021" name="PeerJ">
        <title>Extensive microbial diversity within the chicken gut microbiome revealed by metagenomics and culture.</title>
        <authorList>
            <person name="Gilroy R."/>
            <person name="Ravi A."/>
            <person name="Getino M."/>
            <person name="Pursley I."/>
            <person name="Horton D.L."/>
            <person name="Alikhan N.F."/>
            <person name="Baker D."/>
            <person name="Gharbi K."/>
            <person name="Hall N."/>
            <person name="Watson M."/>
            <person name="Adriaenssens E.M."/>
            <person name="Foster-Nyarko E."/>
            <person name="Jarju S."/>
            <person name="Secka A."/>
            <person name="Antonio M."/>
            <person name="Oren A."/>
            <person name="Chaudhuri R.R."/>
            <person name="La Ragione R."/>
            <person name="Hildebrand F."/>
            <person name="Pallen M.J."/>
        </authorList>
    </citation>
    <scope>NUCLEOTIDE SEQUENCE</scope>
    <source>
        <strain evidence="6">17213</strain>
    </source>
</reference>
<dbReference type="InterPro" id="IPR002178">
    <property type="entry name" value="PTS_EIIA_type-2_dom"/>
</dbReference>
<dbReference type="InterPro" id="IPR039672">
    <property type="entry name" value="MFS_2"/>
</dbReference>
<dbReference type="Pfam" id="PF13347">
    <property type="entry name" value="MFS_2"/>
    <property type="match status" value="1"/>
</dbReference>
<dbReference type="PANTHER" id="PTHR11328">
    <property type="entry name" value="MAJOR FACILITATOR SUPERFAMILY DOMAIN-CONTAINING PROTEIN"/>
    <property type="match status" value="1"/>
</dbReference>
<dbReference type="PROSITE" id="PS51094">
    <property type="entry name" value="PTS_EIIA_TYPE_2"/>
    <property type="match status" value="1"/>
</dbReference>
<dbReference type="SUPFAM" id="SSF55804">
    <property type="entry name" value="Phoshotransferase/anion transport protein"/>
    <property type="match status" value="1"/>
</dbReference>
<comment type="caution">
    <text evidence="6">The sequence shown here is derived from an EMBL/GenBank/DDBJ whole genome shotgun (WGS) entry which is preliminary data.</text>
</comment>
<protein>
    <submittedName>
        <fullName evidence="6">MFS transporter</fullName>
    </submittedName>
</protein>
<dbReference type="NCBIfam" id="TIGR00792">
    <property type="entry name" value="gph"/>
    <property type="match status" value="1"/>
</dbReference>
<keyword evidence="4" id="KW-0812">Transmembrane</keyword>
<name>A0A9D9GT73_9GAMM</name>
<dbReference type="Proteomes" id="UP000823631">
    <property type="component" value="Unassembled WGS sequence"/>
</dbReference>
<dbReference type="InterPro" id="IPR036259">
    <property type="entry name" value="MFS_trans_sf"/>
</dbReference>
<feature type="transmembrane region" description="Helical" evidence="4">
    <location>
        <begin position="26"/>
        <end position="43"/>
    </location>
</feature>
<feature type="transmembrane region" description="Helical" evidence="4">
    <location>
        <begin position="114"/>
        <end position="136"/>
    </location>
</feature>
<feature type="transmembrane region" description="Helical" evidence="4">
    <location>
        <begin position="84"/>
        <end position="102"/>
    </location>
</feature>
<feature type="transmembrane region" description="Helical" evidence="4">
    <location>
        <begin position="273"/>
        <end position="292"/>
    </location>
</feature>